<keyword evidence="2" id="KW-0575">Peroxidase</keyword>
<gene>
    <name evidence="2" type="primary">yfeX</name>
    <name evidence="2" type="ORF">NCTC12126_04139</name>
</gene>
<feature type="domain" description="Dyp-type peroxidase N-terminal" evidence="1">
    <location>
        <begin position="5"/>
        <end position="53"/>
    </location>
</feature>
<dbReference type="Proteomes" id="UP000351155">
    <property type="component" value="Unassembled WGS sequence"/>
</dbReference>
<keyword evidence="2" id="KW-0560">Oxidoreductase</keyword>
<evidence type="ECO:0000259" key="1">
    <source>
        <dbReference type="Pfam" id="PF04261"/>
    </source>
</evidence>
<evidence type="ECO:0000313" key="2">
    <source>
        <dbReference type="EMBL" id="VFS40682.1"/>
    </source>
</evidence>
<proteinExistence type="predicted"/>
<reference evidence="2 3" key="1">
    <citation type="submission" date="2019-03" db="EMBL/GenBank/DDBJ databases">
        <authorList>
            <consortium name="Pathogen Informatics"/>
        </authorList>
    </citation>
    <scope>NUCLEOTIDE SEQUENCE [LARGE SCALE GENOMIC DNA]</scope>
    <source>
        <strain evidence="2 3">NCTC12126</strain>
    </source>
</reference>
<name>A0A484YWN9_9ENTR</name>
<dbReference type="EMBL" id="CAADIW010000044">
    <property type="protein sequence ID" value="VFS40682.1"/>
    <property type="molecule type" value="Genomic_DNA"/>
</dbReference>
<protein>
    <submittedName>
        <fullName evidence="2">Dyp-type peroxidase family protein</fullName>
        <ecNumber evidence="2">1.11.1.-</ecNumber>
    </submittedName>
</protein>
<dbReference type="GO" id="GO:0004601">
    <property type="term" value="F:peroxidase activity"/>
    <property type="evidence" value="ECO:0007669"/>
    <property type="project" value="UniProtKB-KW"/>
</dbReference>
<dbReference type="Pfam" id="PF04261">
    <property type="entry name" value="Dyp_perox_N"/>
    <property type="match status" value="1"/>
</dbReference>
<dbReference type="AlphaFoldDB" id="A0A484YWN9"/>
<organism evidence="2 3">
    <name type="scientific">Enterobacter cancerogenus</name>
    <dbReference type="NCBI Taxonomy" id="69218"/>
    <lineage>
        <taxon>Bacteria</taxon>
        <taxon>Pseudomonadati</taxon>
        <taxon>Pseudomonadota</taxon>
        <taxon>Gammaproteobacteria</taxon>
        <taxon>Enterobacterales</taxon>
        <taxon>Enterobacteriaceae</taxon>
        <taxon>Enterobacter</taxon>
        <taxon>Enterobacter cloacae complex</taxon>
    </lineage>
</organism>
<dbReference type="EC" id="1.11.1.-" evidence="2"/>
<dbReference type="InterPro" id="IPR048327">
    <property type="entry name" value="Dyp_perox_N"/>
</dbReference>
<accession>A0A484YWN9</accession>
<evidence type="ECO:0000313" key="3">
    <source>
        <dbReference type="Proteomes" id="UP000351155"/>
    </source>
</evidence>
<sequence length="66" mass="7131">MSQVQSGILPEHCRAAIWIEANVNGDVDALRAASKIFIDKLATFQATFRMPTLARLSRLAITSGAS</sequence>